<sequence>MESADFGDPRYKCDYNGKRGVSFTPEQVSTVCDALHQAGDCEKLAQFLWSLPPNELLRGHEAVLRARALVAYNRGAYHELYAILEGHGFDPRYHNELQQMWFRAHYKEAEKIRGRPLGAVDKYRLRKKFPLPKTIWDGEETVYCFKEKSRNALKKCYERNRYPTPDDKRELSKQTGLTLTQVSNWFKNRRQRDRTPQHRNEMLLSSDVSSLLSSSSSLEMQDLKQFSYPNLKGRPDPPPPLKASDKMIPYHEFHGYEQLLYQPHQITNLQH</sequence>
<keyword evidence="7" id="KW-0804">Transcription</keyword>
<dbReference type="CDD" id="cd00086">
    <property type="entry name" value="homeodomain"/>
    <property type="match status" value="1"/>
</dbReference>
<name>A0A146MIQ3_LYGHE</name>
<keyword evidence="6 9" id="KW-0371">Homeobox</keyword>
<evidence type="ECO:0000313" key="12">
    <source>
        <dbReference type="EMBL" id="JAQ18540.1"/>
    </source>
</evidence>
<dbReference type="GO" id="GO:0000981">
    <property type="term" value="F:DNA-binding transcription factor activity, RNA polymerase II-specific"/>
    <property type="evidence" value="ECO:0007669"/>
    <property type="project" value="InterPro"/>
</dbReference>
<feature type="DNA-binding region" description="Homeobox" evidence="9">
    <location>
        <begin position="147"/>
        <end position="197"/>
    </location>
</feature>
<organism evidence="12">
    <name type="scientific">Lygus hesperus</name>
    <name type="common">Western plant bug</name>
    <dbReference type="NCBI Taxonomy" id="30085"/>
    <lineage>
        <taxon>Eukaryota</taxon>
        <taxon>Metazoa</taxon>
        <taxon>Ecdysozoa</taxon>
        <taxon>Arthropoda</taxon>
        <taxon>Hexapoda</taxon>
        <taxon>Insecta</taxon>
        <taxon>Pterygota</taxon>
        <taxon>Neoptera</taxon>
        <taxon>Paraneoptera</taxon>
        <taxon>Hemiptera</taxon>
        <taxon>Heteroptera</taxon>
        <taxon>Panheteroptera</taxon>
        <taxon>Cimicomorpha</taxon>
        <taxon>Miridae</taxon>
        <taxon>Mirini</taxon>
        <taxon>Lygus</taxon>
    </lineage>
</organism>
<dbReference type="GO" id="GO:0005737">
    <property type="term" value="C:cytoplasm"/>
    <property type="evidence" value="ECO:0007669"/>
    <property type="project" value="UniProtKB-SubCell"/>
</dbReference>
<dbReference type="SMART" id="SM00389">
    <property type="entry name" value="HOX"/>
    <property type="match status" value="1"/>
</dbReference>
<dbReference type="GO" id="GO:0000978">
    <property type="term" value="F:RNA polymerase II cis-regulatory region sequence-specific DNA binding"/>
    <property type="evidence" value="ECO:0007669"/>
    <property type="project" value="TreeGrafter"/>
</dbReference>
<dbReference type="Gene3D" id="1.10.10.60">
    <property type="entry name" value="Homeodomain-like"/>
    <property type="match status" value="1"/>
</dbReference>
<evidence type="ECO:0000256" key="6">
    <source>
        <dbReference type="ARBA" id="ARBA00023155"/>
    </source>
</evidence>
<evidence type="ECO:0000256" key="3">
    <source>
        <dbReference type="ARBA" id="ARBA00022473"/>
    </source>
</evidence>
<dbReference type="FunFam" id="1.10.10.60:FF:000085">
    <property type="entry name" value="SIX homeobox 5"/>
    <property type="match status" value="1"/>
</dbReference>
<accession>A0A146MIQ3</accession>
<evidence type="ECO:0000259" key="11">
    <source>
        <dbReference type="PROSITE" id="PS50071"/>
    </source>
</evidence>
<evidence type="ECO:0000256" key="10">
    <source>
        <dbReference type="RuleBase" id="RU000682"/>
    </source>
</evidence>
<dbReference type="PROSITE" id="PS00027">
    <property type="entry name" value="HOMEOBOX_1"/>
    <property type="match status" value="1"/>
</dbReference>
<keyword evidence="4" id="KW-0805">Transcription regulation</keyword>
<dbReference type="Pfam" id="PF00046">
    <property type="entry name" value="Homeodomain"/>
    <property type="match status" value="1"/>
</dbReference>
<evidence type="ECO:0000256" key="5">
    <source>
        <dbReference type="ARBA" id="ARBA00023125"/>
    </source>
</evidence>
<keyword evidence="3" id="KW-0217">Developmental protein</keyword>
<evidence type="ECO:0000256" key="1">
    <source>
        <dbReference type="ARBA" id="ARBA00004123"/>
    </source>
</evidence>
<dbReference type="InterPro" id="IPR031701">
    <property type="entry name" value="SIX1_SD"/>
</dbReference>
<dbReference type="PROSITE" id="PS50071">
    <property type="entry name" value="HOMEOBOX_2"/>
    <property type="match status" value="1"/>
</dbReference>
<dbReference type="EMBL" id="GDHC01000089">
    <property type="protein sequence ID" value="JAQ18540.1"/>
    <property type="molecule type" value="Transcribed_RNA"/>
</dbReference>
<dbReference type="InterPro" id="IPR009057">
    <property type="entry name" value="Homeodomain-like_sf"/>
</dbReference>
<gene>
    <name evidence="12" type="primary">SIX4_0</name>
    <name evidence="12" type="ORF">g.52041</name>
</gene>
<comment type="subcellular location">
    <subcellularLocation>
        <location evidence="2">Cytoplasm</location>
    </subcellularLocation>
    <subcellularLocation>
        <location evidence="1 9 10">Nucleus</location>
    </subcellularLocation>
</comment>
<keyword evidence="8 9" id="KW-0539">Nucleus</keyword>
<dbReference type="InterPro" id="IPR017970">
    <property type="entry name" value="Homeobox_CS"/>
</dbReference>
<dbReference type="GO" id="GO:0005634">
    <property type="term" value="C:nucleus"/>
    <property type="evidence" value="ECO:0007669"/>
    <property type="project" value="UniProtKB-SubCell"/>
</dbReference>
<dbReference type="AlphaFoldDB" id="A0A146MIQ3"/>
<dbReference type="InterPro" id="IPR001356">
    <property type="entry name" value="HD"/>
</dbReference>
<evidence type="ECO:0000256" key="7">
    <source>
        <dbReference type="ARBA" id="ARBA00023163"/>
    </source>
</evidence>
<evidence type="ECO:0000256" key="4">
    <source>
        <dbReference type="ARBA" id="ARBA00023015"/>
    </source>
</evidence>
<proteinExistence type="predicted"/>
<reference evidence="12" key="1">
    <citation type="journal article" date="2016" name="Gigascience">
        <title>De novo construction of an expanded transcriptome assembly for the western tarnished plant bug, Lygus hesperus.</title>
        <authorList>
            <person name="Tassone E.E."/>
            <person name="Geib S.M."/>
            <person name="Hall B."/>
            <person name="Fabrick J.A."/>
            <person name="Brent C.S."/>
            <person name="Hull J.J."/>
        </authorList>
    </citation>
    <scope>NUCLEOTIDE SEQUENCE</scope>
</reference>
<dbReference type="SUPFAM" id="SSF46689">
    <property type="entry name" value="Homeodomain-like"/>
    <property type="match status" value="1"/>
</dbReference>
<evidence type="ECO:0000256" key="2">
    <source>
        <dbReference type="ARBA" id="ARBA00004496"/>
    </source>
</evidence>
<dbReference type="PANTHER" id="PTHR10390">
    <property type="entry name" value="HOMEOBOX PROTEIN SIX"/>
    <property type="match status" value="1"/>
</dbReference>
<evidence type="ECO:0000256" key="9">
    <source>
        <dbReference type="PROSITE-ProRule" id="PRU00108"/>
    </source>
</evidence>
<evidence type="ECO:0000256" key="8">
    <source>
        <dbReference type="ARBA" id="ARBA00023242"/>
    </source>
</evidence>
<protein>
    <submittedName>
        <fullName evidence="12">Homeobox protein SIX4</fullName>
    </submittedName>
</protein>
<dbReference type="PANTHER" id="PTHR10390:SF44">
    <property type="entry name" value="SIX HOMEOBOX 4"/>
    <property type="match status" value="1"/>
</dbReference>
<feature type="domain" description="Homeobox" evidence="11">
    <location>
        <begin position="145"/>
        <end position="196"/>
    </location>
</feature>
<dbReference type="Pfam" id="PF16878">
    <property type="entry name" value="SIX1_SD"/>
    <property type="match status" value="1"/>
</dbReference>
<dbReference type="GO" id="GO:0005667">
    <property type="term" value="C:transcription regulator complex"/>
    <property type="evidence" value="ECO:0007669"/>
    <property type="project" value="TreeGrafter"/>
</dbReference>
<keyword evidence="5 9" id="KW-0238">DNA-binding</keyword>